<comment type="caution">
    <text evidence="1">The sequence shown here is derived from an EMBL/GenBank/DDBJ whole genome shotgun (WGS) entry which is preliminary data.</text>
</comment>
<sequence>MSGRLCSKISADFLHSTLKSFQVRSIHVCLLMQAWLKKDAPVQPSPSQQSVLPAAPTVHHNQQPGINMEKEKYCKGFLIGGVYCIYCVWSTCLTQLIKICAEF</sequence>
<protein>
    <submittedName>
        <fullName evidence="1">Uncharacterized protein</fullName>
    </submittedName>
</protein>
<keyword evidence="2" id="KW-1185">Reference proteome</keyword>
<evidence type="ECO:0000313" key="1">
    <source>
        <dbReference type="EMBL" id="MEQ2305034.1"/>
    </source>
</evidence>
<organism evidence="1 2">
    <name type="scientific">Ameca splendens</name>
    <dbReference type="NCBI Taxonomy" id="208324"/>
    <lineage>
        <taxon>Eukaryota</taxon>
        <taxon>Metazoa</taxon>
        <taxon>Chordata</taxon>
        <taxon>Craniata</taxon>
        <taxon>Vertebrata</taxon>
        <taxon>Euteleostomi</taxon>
        <taxon>Actinopterygii</taxon>
        <taxon>Neopterygii</taxon>
        <taxon>Teleostei</taxon>
        <taxon>Neoteleostei</taxon>
        <taxon>Acanthomorphata</taxon>
        <taxon>Ovalentaria</taxon>
        <taxon>Atherinomorphae</taxon>
        <taxon>Cyprinodontiformes</taxon>
        <taxon>Goodeidae</taxon>
        <taxon>Ameca</taxon>
    </lineage>
</organism>
<evidence type="ECO:0000313" key="2">
    <source>
        <dbReference type="Proteomes" id="UP001469553"/>
    </source>
</evidence>
<gene>
    <name evidence="1" type="ORF">AMECASPLE_033360</name>
</gene>
<name>A0ABV0ZFM2_9TELE</name>
<dbReference type="EMBL" id="JAHRIP010060938">
    <property type="protein sequence ID" value="MEQ2305034.1"/>
    <property type="molecule type" value="Genomic_DNA"/>
</dbReference>
<dbReference type="Proteomes" id="UP001469553">
    <property type="component" value="Unassembled WGS sequence"/>
</dbReference>
<reference evidence="1 2" key="1">
    <citation type="submission" date="2021-06" db="EMBL/GenBank/DDBJ databases">
        <authorList>
            <person name="Palmer J.M."/>
        </authorList>
    </citation>
    <scope>NUCLEOTIDE SEQUENCE [LARGE SCALE GENOMIC DNA]</scope>
    <source>
        <strain evidence="1 2">AS_MEX2019</strain>
        <tissue evidence="1">Muscle</tissue>
    </source>
</reference>
<proteinExistence type="predicted"/>
<accession>A0ABV0ZFM2</accession>